<comment type="caution">
    <text evidence="2">The sequence shown here is derived from an EMBL/GenBank/DDBJ whole genome shotgun (WGS) entry which is preliminary data.</text>
</comment>
<evidence type="ECO:0000313" key="3">
    <source>
        <dbReference type="Proteomes" id="UP000446768"/>
    </source>
</evidence>
<dbReference type="PROSITE" id="PS51318">
    <property type="entry name" value="TAT"/>
    <property type="match status" value="1"/>
</dbReference>
<feature type="signal peptide" evidence="1">
    <location>
        <begin position="1"/>
        <end position="37"/>
    </location>
</feature>
<organism evidence="2 3">
    <name type="scientific">Pseudoduganella rivuli</name>
    <dbReference type="NCBI Taxonomy" id="2666085"/>
    <lineage>
        <taxon>Bacteria</taxon>
        <taxon>Pseudomonadati</taxon>
        <taxon>Pseudomonadota</taxon>
        <taxon>Betaproteobacteria</taxon>
        <taxon>Burkholderiales</taxon>
        <taxon>Oxalobacteraceae</taxon>
        <taxon>Telluria group</taxon>
        <taxon>Pseudoduganella</taxon>
    </lineage>
</organism>
<evidence type="ECO:0000313" key="2">
    <source>
        <dbReference type="EMBL" id="MRV76354.1"/>
    </source>
</evidence>
<dbReference type="PROSITE" id="PS51257">
    <property type="entry name" value="PROKAR_LIPOPROTEIN"/>
    <property type="match status" value="1"/>
</dbReference>
<feature type="chain" id="PRO_5030933938" description="Transporter substrate-binding domain-containing protein" evidence="1">
    <location>
        <begin position="38"/>
        <end position="299"/>
    </location>
</feature>
<gene>
    <name evidence="2" type="ORF">GJ700_32055</name>
</gene>
<reference evidence="2 3" key="1">
    <citation type="submission" date="2019-11" db="EMBL/GenBank/DDBJ databases">
        <title>Novel species isolated from a subtropical stream in China.</title>
        <authorList>
            <person name="Lu H."/>
        </authorList>
    </citation>
    <scope>NUCLEOTIDE SEQUENCE [LARGE SCALE GENOMIC DNA]</scope>
    <source>
        <strain evidence="2 3">FT92W</strain>
    </source>
</reference>
<keyword evidence="3" id="KW-1185">Reference proteome</keyword>
<evidence type="ECO:0008006" key="4">
    <source>
        <dbReference type="Google" id="ProtNLM"/>
    </source>
</evidence>
<dbReference type="Proteomes" id="UP000446768">
    <property type="component" value="Unassembled WGS sequence"/>
</dbReference>
<name>A0A7X2IUU8_9BURK</name>
<evidence type="ECO:0000256" key="1">
    <source>
        <dbReference type="SAM" id="SignalP"/>
    </source>
</evidence>
<sequence>MKASACVPSPARRKVLRWGAGTLALAACPLLPAQAPAHVPAVVRCPRVDNDIDQVCKEMLHLALDHASGAYTVQPWPMRVERNRALHELARGQYLDVAWAVTSREREAALLPVRIPLDRGLSGCRIALVPRADAERFAAVTRLADLARFRAGSGFDWAETAVLRANGLPVVTGNHTASLPAMLAARRFDYFPRPLRQAWVEAQHYAKLGLVVEPHLALHFPSALYFFVHPANGALAAVLEQGLRKAIDDGAFERLFMAQHGPYLQRAGLARRRIFTLDNPGLTPETPLAERELWYLPPL</sequence>
<dbReference type="AlphaFoldDB" id="A0A7X2IUU8"/>
<protein>
    <recommendedName>
        <fullName evidence="4">Transporter substrate-binding domain-containing protein</fullName>
    </recommendedName>
</protein>
<dbReference type="InterPro" id="IPR006311">
    <property type="entry name" value="TAT_signal"/>
</dbReference>
<dbReference type="RefSeq" id="WP_154381785.1">
    <property type="nucleotide sequence ID" value="NZ_WKJJ01000031.1"/>
</dbReference>
<accession>A0A7X2IUU8</accession>
<proteinExistence type="predicted"/>
<dbReference type="EMBL" id="WKJJ01000031">
    <property type="protein sequence ID" value="MRV76354.1"/>
    <property type="molecule type" value="Genomic_DNA"/>
</dbReference>
<dbReference type="SUPFAM" id="SSF53850">
    <property type="entry name" value="Periplasmic binding protein-like II"/>
    <property type="match status" value="1"/>
</dbReference>
<keyword evidence="1" id="KW-0732">Signal</keyword>